<dbReference type="InterPro" id="IPR050259">
    <property type="entry name" value="SDR"/>
</dbReference>
<evidence type="ECO:0000256" key="1">
    <source>
        <dbReference type="ARBA" id="ARBA00006484"/>
    </source>
</evidence>
<evidence type="ECO:0000313" key="5">
    <source>
        <dbReference type="EMBL" id="CAB4774480.1"/>
    </source>
</evidence>
<dbReference type="EMBL" id="CAEZUA010000002">
    <property type="protein sequence ID" value="CAB4579959.1"/>
    <property type="molecule type" value="Genomic_DNA"/>
</dbReference>
<evidence type="ECO:0000313" key="3">
    <source>
        <dbReference type="EMBL" id="CAB4660127.1"/>
    </source>
</evidence>
<dbReference type="PANTHER" id="PTHR42879:SF2">
    <property type="entry name" value="3-OXOACYL-[ACYL-CARRIER-PROTEIN] REDUCTASE FABG"/>
    <property type="match status" value="1"/>
</dbReference>
<proteinExistence type="inferred from homology"/>
<dbReference type="EMBL" id="CAFBOE010000014">
    <property type="protein sequence ID" value="CAB4970197.1"/>
    <property type="molecule type" value="Genomic_DNA"/>
</dbReference>
<dbReference type="Pfam" id="PF13561">
    <property type="entry name" value="adh_short_C2"/>
    <property type="match status" value="1"/>
</dbReference>
<protein>
    <submittedName>
        <fullName evidence="3">Unannotated protein</fullName>
    </submittedName>
</protein>
<accession>A0A6J6LDQ8</accession>
<evidence type="ECO:0000313" key="8">
    <source>
        <dbReference type="EMBL" id="CAB4894361.1"/>
    </source>
</evidence>
<dbReference type="EMBL" id="CAFBQZ010000007">
    <property type="protein sequence ID" value="CAB5070367.1"/>
    <property type="molecule type" value="Genomic_DNA"/>
</dbReference>
<reference evidence="3" key="1">
    <citation type="submission" date="2020-05" db="EMBL/GenBank/DDBJ databases">
        <authorList>
            <person name="Chiriac C."/>
            <person name="Salcher M."/>
            <person name="Ghai R."/>
            <person name="Kavagutti S V."/>
        </authorList>
    </citation>
    <scope>NUCLEOTIDE SEQUENCE</scope>
</reference>
<dbReference type="CDD" id="cd05233">
    <property type="entry name" value="SDR_c"/>
    <property type="match status" value="1"/>
</dbReference>
<dbReference type="EMBL" id="CAFAAR010000018">
    <property type="protein sequence ID" value="CAB4798803.1"/>
    <property type="molecule type" value="Genomic_DNA"/>
</dbReference>
<dbReference type="SUPFAM" id="SSF51735">
    <property type="entry name" value="NAD(P)-binding Rossmann-fold domains"/>
    <property type="match status" value="1"/>
</dbReference>
<evidence type="ECO:0000313" key="6">
    <source>
        <dbReference type="EMBL" id="CAB4798803.1"/>
    </source>
</evidence>
<evidence type="ECO:0000313" key="2">
    <source>
        <dbReference type="EMBL" id="CAB4579959.1"/>
    </source>
</evidence>
<sequence length="245" mass="26071">MSSLLSGRTALVTGAASGIGAAIAKEMTDQGCKVIGVDRQEGSHVPLLKGDLSKTSELNDLVAKAQEIVGDIDILVNCAGVAFGEQLVDLTWDKYDFQLRVNLHAPVFLMSLLGKKMAERGYGRILNITSIHAKLSEPMATAYDVSKGGLESATRTAALELGPQGVLVNAIAPGFVSTPMSVVDGKDELESDWFKTVYVKHAKLPLLRAAKPIEIAKHVAFLCSDQNTYLTGQVITVDGGLSARF</sequence>
<evidence type="ECO:0000313" key="4">
    <source>
        <dbReference type="EMBL" id="CAB4693203.1"/>
    </source>
</evidence>
<dbReference type="InterPro" id="IPR002347">
    <property type="entry name" value="SDR_fam"/>
</dbReference>
<dbReference type="EMBL" id="CAEZXT010000015">
    <property type="protein sequence ID" value="CAB4693203.1"/>
    <property type="molecule type" value="Genomic_DNA"/>
</dbReference>
<evidence type="ECO:0000313" key="11">
    <source>
        <dbReference type="EMBL" id="CAB5070367.1"/>
    </source>
</evidence>
<dbReference type="AlphaFoldDB" id="A0A6J6LDQ8"/>
<dbReference type="EMBL" id="CAFBJH010000022">
    <property type="protein sequence ID" value="CAB4849310.1"/>
    <property type="molecule type" value="Genomic_DNA"/>
</dbReference>
<dbReference type="Gene3D" id="3.40.50.720">
    <property type="entry name" value="NAD(P)-binding Rossmann-like Domain"/>
    <property type="match status" value="1"/>
</dbReference>
<evidence type="ECO:0000313" key="7">
    <source>
        <dbReference type="EMBL" id="CAB4849310.1"/>
    </source>
</evidence>
<evidence type="ECO:0000313" key="9">
    <source>
        <dbReference type="EMBL" id="CAB4970197.1"/>
    </source>
</evidence>
<dbReference type="EMBL" id="CAEZZZ010000009">
    <property type="protein sequence ID" value="CAB4774480.1"/>
    <property type="molecule type" value="Genomic_DNA"/>
</dbReference>
<name>A0A6J6LDQ8_9ZZZZ</name>
<dbReference type="EMBL" id="CAFBMI010000014">
    <property type="protein sequence ID" value="CAB4894361.1"/>
    <property type="molecule type" value="Genomic_DNA"/>
</dbReference>
<evidence type="ECO:0000313" key="10">
    <source>
        <dbReference type="EMBL" id="CAB5005006.1"/>
    </source>
</evidence>
<dbReference type="EMBL" id="CAFBPG010000014">
    <property type="protein sequence ID" value="CAB5005006.1"/>
    <property type="molecule type" value="Genomic_DNA"/>
</dbReference>
<organism evidence="3">
    <name type="scientific">freshwater metagenome</name>
    <dbReference type="NCBI Taxonomy" id="449393"/>
    <lineage>
        <taxon>unclassified sequences</taxon>
        <taxon>metagenomes</taxon>
        <taxon>ecological metagenomes</taxon>
    </lineage>
</organism>
<gene>
    <name evidence="2" type="ORF">UFOPK1773_00071</name>
    <name evidence="3" type="ORF">UFOPK2288_00388</name>
    <name evidence="4" type="ORF">UFOPK2589_00398</name>
    <name evidence="5" type="ORF">UFOPK2931_00340</name>
    <name evidence="6" type="ORF">UFOPK3056_00364</name>
    <name evidence="7" type="ORF">UFOPK3287_00511</name>
    <name evidence="8" type="ORF">UFOPK3558_00321</name>
    <name evidence="9" type="ORF">UFOPK3916_00331</name>
    <name evidence="10" type="ORF">UFOPK4074_00306</name>
    <name evidence="11" type="ORF">UFOPK4372_00204</name>
</gene>
<dbReference type="EMBL" id="CAEZWS010000012">
    <property type="protein sequence ID" value="CAB4660127.1"/>
    <property type="molecule type" value="Genomic_DNA"/>
</dbReference>
<dbReference type="InterPro" id="IPR036291">
    <property type="entry name" value="NAD(P)-bd_dom_sf"/>
</dbReference>
<dbReference type="PRINTS" id="PR00081">
    <property type="entry name" value="GDHRDH"/>
</dbReference>
<dbReference type="PANTHER" id="PTHR42879">
    <property type="entry name" value="3-OXOACYL-(ACYL-CARRIER-PROTEIN) REDUCTASE"/>
    <property type="match status" value="1"/>
</dbReference>
<dbReference type="FunFam" id="3.40.50.720:FF:000084">
    <property type="entry name" value="Short-chain dehydrogenase reductase"/>
    <property type="match status" value="1"/>
</dbReference>
<comment type="similarity">
    <text evidence="1">Belongs to the short-chain dehydrogenases/reductases (SDR) family.</text>
</comment>
<dbReference type="PRINTS" id="PR00080">
    <property type="entry name" value="SDRFAMILY"/>
</dbReference>